<sequence>MHVIVIAVEAKEGSNPVDHQKQTDDHSFAAGHGVGHDDDQHLHESAKKSCCEKMCDLQRVKCGMIVDPTSTQCYEEQSKRQTKQLQKPFDQDLQTMRKILHIHAHEKGILRKGGMELKFKLYLRAVGLLKGI</sequence>
<evidence type="ECO:0000313" key="2">
    <source>
        <dbReference type="EMBL" id="KAF3450784.1"/>
    </source>
</evidence>
<evidence type="ECO:0000256" key="1">
    <source>
        <dbReference type="SAM" id="MobiDB-lite"/>
    </source>
</evidence>
<organism evidence="2 3">
    <name type="scientific">Rhamnella rubrinervis</name>
    <dbReference type="NCBI Taxonomy" id="2594499"/>
    <lineage>
        <taxon>Eukaryota</taxon>
        <taxon>Viridiplantae</taxon>
        <taxon>Streptophyta</taxon>
        <taxon>Embryophyta</taxon>
        <taxon>Tracheophyta</taxon>
        <taxon>Spermatophyta</taxon>
        <taxon>Magnoliopsida</taxon>
        <taxon>eudicotyledons</taxon>
        <taxon>Gunneridae</taxon>
        <taxon>Pentapetalae</taxon>
        <taxon>rosids</taxon>
        <taxon>fabids</taxon>
        <taxon>Rosales</taxon>
        <taxon>Rhamnaceae</taxon>
        <taxon>rhamnoid group</taxon>
        <taxon>Rhamneae</taxon>
        <taxon>Rhamnella</taxon>
    </lineage>
</organism>
<gene>
    <name evidence="2" type="ORF">FNV43_RR06873</name>
</gene>
<name>A0A8K0MLU4_9ROSA</name>
<reference evidence="2" key="1">
    <citation type="submission" date="2020-03" db="EMBL/GenBank/DDBJ databases">
        <title>A high-quality chromosome-level genome assembly of a woody plant with both climbing and erect habits, Rhamnella rubrinervis.</title>
        <authorList>
            <person name="Lu Z."/>
            <person name="Yang Y."/>
            <person name="Zhu X."/>
            <person name="Sun Y."/>
        </authorList>
    </citation>
    <scope>NUCLEOTIDE SEQUENCE</scope>
    <source>
        <strain evidence="2">BYM</strain>
        <tissue evidence="2">Leaf</tissue>
    </source>
</reference>
<dbReference type="AlphaFoldDB" id="A0A8K0MLU4"/>
<dbReference type="Proteomes" id="UP000796880">
    <property type="component" value="Unassembled WGS sequence"/>
</dbReference>
<comment type="caution">
    <text evidence="2">The sequence shown here is derived from an EMBL/GenBank/DDBJ whole genome shotgun (WGS) entry which is preliminary data.</text>
</comment>
<evidence type="ECO:0000313" key="3">
    <source>
        <dbReference type="Proteomes" id="UP000796880"/>
    </source>
</evidence>
<keyword evidence="3" id="KW-1185">Reference proteome</keyword>
<dbReference type="EMBL" id="VOIH02000003">
    <property type="protein sequence ID" value="KAF3450784.1"/>
    <property type="molecule type" value="Genomic_DNA"/>
</dbReference>
<accession>A0A8K0MLU4</accession>
<feature type="region of interest" description="Disordered" evidence="1">
    <location>
        <begin position="10"/>
        <end position="40"/>
    </location>
</feature>
<protein>
    <submittedName>
        <fullName evidence="2">Uncharacterized protein</fullName>
    </submittedName>
</protein>
<feature type="compositionally biased region" description="Basic and acidic residues" evidence="1">
    <location>
        <begin position="18"/>
        <end position="27"/>
    </location>
</feature>
<proteinExistence type="predicted"/>